<sequence>MLPPCFPPNRVVPLLFLYSIVACFRRAEHRLSIPPSSGVTGQITYNGYKLNEFVPRKTSAYISENDVHLGEMTLKETLDFSARCQGVGTRYDLLAELARREKEAGRFPEAELDLFMEILGLNICKDTIVGDEMQRGVSGGQKKRVM</sequence>
<proteinExistence type="predicted"/>
<reference evidence="2 3" key="1">
    <citation type="submission" date="2024-01" db="EMBL/GenBank/DDBJ databases">
        <title>The genomes of 5 underutilized Papilionoideae crops provide insights into root nodulation and disease resistance.</title>
        <authorList>
            <person name="Yuan L."/>
        </authorList>
    </citation>
    <scope>NUCLEOTIDE SEQUENCE [LARGE SCALE GENOMIC DNA]</scope>
    <source>
        <strain evidence="2">LY-2023</strain>
        <tissue evidence="2">Leaf</tissue>
    </source>
</reference>
<organism evidence="2 3">
    <name type="scientific">Clitoria ternatea</name>
    <name type="common">Butterfly pea</name>
    <dbReference type="NCBI Taxonomy" id="43366"/>
    <lineage>
        <taxon>Eukaryota</taxon>
        <taxon>Viridiplantae</taxon>
        <taxon>Streptophyta</taxon>
        <taxon>Embryophyta</taxon>
        <taxon>Tracheophyta</taxon>
        <taxon>Spermatophyta</taxon>
        <taxon>Magnoliopsida</taxon>
        <taxon>eudicotyledons</taxon>
        <taxon>Gunneridae</taxon>
        <taxon>Pentapetalae</taxon>
        <taxon>rosids</taxon>
        <taxon>fabids</taxon>
        <taxon>Fabales</taxon>
        <taxon>Fabaceae</taxon>
        <taxon>Papilionoideae</taxon>
        <taxon>50 kb inversion clade</taxon>
        <taxon>NPAAA clade</taxon>
        <taxon>indigoferoid/millettioid clade</taxon>
        <taxon>Phaseoleae</taxon>
        <taxon>Clitoria</taxon>
    </lineage>
</organism>
<evidence type="ECO:0008006" key="4">
    <source>
        <dbReference type="Google" id="ProtNLM"/>
    </source>
</evidence>
<dbReference type="PANTHER" id="PTHR19241">
    <property type="entry name" value="ATP-BINDING CASSETTE TRANSPORTER"/>
    <property type="match status" value="1"/>
</dbReference>
<dbReference type="AlphaFoldDB" id="A0AAN9PTZ0"/>
<keyword evidence="1" id="KW-0813">Transport</keyword>
<dbReference type="Proteomes" id="UP001359559">
    <property type="component" value="Unassembled WGS sequence"/>
</dbReference>
<protein>
    <recommendedName>
        <fullName evidence="4">ABC transporter domain-containing protein</fullName>
    </recommendedName>
</protein>
<evidence type="ECO:0000313" key="3">
    <source>
        <dbReference type="Proteomes" id="UP001359559"/>
    </source>
</evidence>
<dbReference type="Gene3D" id="3.40.50.300">
    <property type="entry name" value="P-loop containing nucleotide triphosphate hydrolases"/>
    <property type="match status" value="1"/>
</dbReference>
<gene>
    <name evidence="2" type="ORF">RJT34_05851</name>
</gene>
<name>A0AAN9PTZ0_CLITE</name>
<dbReference type="InterPro" id="IPR027417">
    <property type="entry name" value="P-loop_NTPase"/>
</dbReference>
<evidence type="ECO:0000313" key="2">
    <source>
        <dbReference type="EMBL" id="KAK7309273.1"/>
    </source>
</evidence>
<comment type="caution">
    <text evidence="2">The sequence shown here is derived from an EMBL/GenBank/DDBJ whole genome shotgun (WGS) entry which is preliminary data.</text>
</comment>
<dbReference type="EMBL" id="JAYKXN010000002">
    <property type="protein sequence ID" value="KAK7309273.1"/>
    <property type="molecule type" value="Genomic_DNA"/>
</dbReference>
<accession>A0AAN9PTZ0</accession>
<evidence type="ECO:0000256" key="1">
    <source>
        <dbReference type="ARBA" id="ARBA00022448"/>
    </source>
</evidence>
<keyword evidence="3" id="KW-1185">Reference proteome</keyword>